<evidence type="ECO:0000313" key="5">
    <source>
        <dbReference type="Proteomes" id="UP001571476"/>
    </source>
</evidence>
<dbReference type="CDD" id="cd05233">
    <property type="entry name" value="SDR_c"/>
    <property type="match status" value="1"/>
</dbReference>
<organism evidence="4 5">
    <name type="scientific">Streptomyces aureus</name>
    <dbReference type="NCBI Taxonomy" id="193461"/>
    <lineage>
        <taxon>Bacteria</taxon>
        <taxon>Bacillati</taxon>
        <taxon>Actinomycetota</taxon>
        <taxon>Actinomycetes</taxon>
        <taxon>Kitasatosporales</taxon>
        <taxon>Streptomycetaceae</taxon>
        <taxon>Streptomyces</taxon>
    </lineage>
</organism>
<dbReference type="Proteomes" id="UP001571476">
    <property type="component" value="Unassembled WGS sequence"/>
</dbReference>
<name>A0ABV4SW92_9ACTN</name>
<dbReference type="PRINTS" id="PR00081">
    <property type="entry name" value="GDHRDH"/>
</dbReference>
<dbReference type="InterPro" id="IPR002347">
    <property type="entry name" value="SDR_fam"/>
</dbReference>
<dbReference type="RefSeq" id="WP_372566084.1">
    <property type="nucleotide sequence ID" value="NZ_JBGOSP010000032.1"/>
</dbReference>
<comment type="similarity">
    <text evidence="1 3">Belongs to the short-chain dehydrogenases/reductases (SDR) family.</text>
</comment>
<dbReference type="InterPro" id="IPR036291">
    <property type="entry name" value="NAD(P)-bd_dom_sf"/>
</dbReference>
<proteinExistence type="inferred from homology"/>
<dbReference type="PANTHER" id="PTHR24321:SF8">
    <property type="entry name" value="ESTRADIOL 17-BETA-DEHYDROGENASE 8-RELATED"/>
    <property type="match status" value="1"/>
</dbReference>
<dbReference type="EC" id="1.1.1.-" evidence="4"/>
<comment type="caution">
    <text evidence="4">The sequence shown here is derived from an EMBL/GenBank/DDBJ whole genome shotgun (WGS) entry which is preliminary data.</text>
</comment>
<keyword evidence="2 4" id="KW-0560">Oxidoreductase</keyword>
<dbReference type="Pfam" id="PF00106">
    <property type="entry name" value="adh_short"/>
    <property type="match status" value="1"/>
</dbReference>
<dbReference type="PRINTS" id="PR00080">
    <property type="entry name" value="SDRFAMILY"/>
</dbReference>
<evidence type="ECO:0000313" key="4">
    <source>
        <dbReference type="EMBL" id="MFA3842027.1"/>
    </source>
</evidence>
<dbReference type="PANTHER" id="PTHR24321">
    <property type="entry name" value="DEHYDROGENASES, SHORT CHAIN"/>
    <property type="match status" value="1"/>
</dbReference>
<dbReference type="EMBL" id="JBGOSP010000032">
    <property type="protein sequence ID" value="MFA3842027.1"/>
    <property type="molecule type" value="Genomic_DNA"/>
</dbReference>
<sequence length="251" mass="26195">MQNTTRRFTDRTILVTGAGAGIGRATSLQLVAEGARVIAADLSADHLDSLAREAQGDGVIVPVPGDLTDHAAVDAAVAAGDGRIDGLANIAGITDGWLPPAEMDDRTWQRVFDLNVTAPMRLTRAVLPYMLERGAGALVYVSSEASFRSSLSGAAYTSSKHALNGFVKSVAFYYGRRGIRANAVAPGGVNTGMDTTFRSAYAQELTAPAIAAGTPSVEPETIVRPLLWLLSDDAPNVNGVILPSDGGWTTV</sequence>
<dbReference type="Gene3D" id="3.40.50.720">
    <property type="entry name" value="NAD(P)-binding Rossmann-like Domain"/>
    <property type="match status" value="1"/>
</dbReference>
<dbReference type="GO" id="GO:0016491">
    <property type="term" value="F:oxidoreductase activity"/>
    <property type="evidence" value="ECO:0007669"/>
    <property type="project" value="UniProtKB-KW"/>
</dbReference>
<reference evidence="4 5" key="1">
    <citation type="submission" date="2024-08" db="EMBL/GenBank/DDBJ databases">
        <title>Genome sequence of Streptomyces aureus CACIA-1.46HGO.</title>
        <authorList>
            <person name="Evangelista-Martinez Z."/>
        </authorList>
    </citation>
    <scope>NUCLEOTIDE SEQUENCE [LARGE SCALE GENOMIC DNA]</scope>
    <source>
        <strain evidence="4 5">CACIA-1.46HGO</strain>
    </source>
</reference>
<evidence type="ECO:0000256" key="3">
    <source>
        <dbReference type="RuleBase" id="RU000363"/>
    </source>
</evidence>
<gene>
    <name evidence="4" type="ORF">ACEG43_38540</name>
</gene>
<accession>A0ABV4SW92</accession>
<keyword evidence="5" id="KW-1185">Reference proteome</keyword>
<evidence type="ECO:0000256" key="1">
    <source>
        <dbReference type="ARBA" id="ARBA00006484"/>
    </source>
</evidence>
<dbReference type="SUPFAM" id="SSF51735">
    <property type="entry name" value="NAD(P)-binding Rossmann-fold domains"/>
    <property type="match status" value="1"/>
</dbReference>
<dbReference type="InterPro" id="IPR020904">
    <property type="entry name" value="Sc_DH/Rdtase_CS"/>
</dbReference>
<dbReference type="PROSITE" id="PS00061">
    <property type="entry name" value="ADH_SHORT"/>
    <property type="match status" value="1"/>
</dbReference>
<protein>
    <submittedName>
        <fullName evidence="4">SDR family NAD(P)-dependent oxidoreductase</fullName>
        <ecNumber evidence="4">1.1.1.-</ecNumber>
    </submittedName>
</protein>
<evidence type="ECO:0000256" key="2">
    <source>
        <dbReference type="ARBA" id="ARBA00023002"/>
    </source>
</evidence>